<comment type="pathway">
    <text evidence="1 4">Cofactor biosynthesis; pyrroloquinoline quinone biosynthesis.</text>
</comment>
<gene>
    <name evidence="4" type="primary">pqqD</name>
    <name evidence="5" type="ORF">J2125_004630</name>
</gene>
<reference evidence="6" key="1">
    <citation type="submission" date="2023-07" db="EMBL/GenBank/DDBJ databases">
        <title>Genome mining of underrepresented organisms for secondary metabolites.</title>
        <authorList>
            <person name="D'Agostino P.M."/>
        </authorList>
    </citation>
    <scope>NUCLEOTIDE SEQUENCE [LARGE SCALE GENOMIC DNA]</scope>
    <source>
        <strain evidence="6">WS4403</strain>
    </source>
</reference>
<dbReference type="InterPro" id="IPR041881">
    <property type="entry name" value="PqqD_sf"/>
</dbReference>
<accession>A0ABS4PFK9</accession>
<comment type="function">
    <text evidence="4">Functions as a PqqA binding protein and presents PqqA to PqqE, in the pyrroloquinoline quinone (PQQ) biosynthetic pathway.</text>
</comment>
<evidence type="ECO:0000313" key="5">
    <source>
        <dbReference type="EMBL" id="MBP2171438.1"/>
    </source>
</evidence>
<dbReference type="EMBL" id="JAGGMQ010000001">
    <property type="protein sequence ID" value="MBP2171438.1"/>
    <property type="molecule type" value="Genomic_DNA"/>
</dbReference>
<evidence type="ECO:0000256" key="3">
    <source>
        <dbReference type="ARBA" id="ARBA00022905"/>
    </source>
</evidence>
<dbReference type="Gene3D" id="1.10.10.1150">
    <property type="entry name" value="Coenzyme PQQ synthesis protein D (PqqD)"/>
    <property type="match status" value="1"/>
</dbReference>
<dbReference type="HAMAP" id="MF_00655">
    <property type="entry name" value="PQQ_syn_PqqD"/>
    <property type="match status" value="1"/>
</dbReference>
<evidence type="ECO:0000256" key="1">
    <source>
        <dbReference type="ARBA" id="ARBA00004886"/>
    </source>
</evidence>
<comment type="subunit">
    <text evidence="2 4">Monomer. Interacts with PqqE.</text>
</comment>
<evidence type="ECO:0000256" key="4">
    <source>
        <dbReference type="HAMAP-Rule" id="MF_00655"/>
    </source>
</evidence>
<organism evidence="5 6">
    <name type="scientific">Winslowiella toletana</name>
    <dbReference type="NCBI Taxonomy" id="92490"/>
    <lineage>
        <taxon>Bacteria</taxon>
        <taxon>Pseudomonadati</taxon>
        <taxon>Pseudomonadota</taxon>
        <taxon>Gammaproteobacteria</taxon>
        <taxon>Enterobacterales</taxon>
        <taxon>Erwiniaceae</taxon>
        <taxon>Winslowiella</taxon>
    </lineage>
</organism>
<evidence type="ECO:0000313" key="6">
    <source>
        <dbReference type="Proteomes" id="UP001195624"/>
    </source>
</evidence>
<protein>
    <recommendedName>
        <fullName evidence="4">PqqA binding protein</fullName>
    </recommendedName>
    <alternativeName>
        <fullName evidence="4">Coenzyme PQQ synthesis protein D</fullName>
    </alternativeName>
    <alternativeName>
        <fullName evidence="4">Pyrroloquinoline quinone biosynthesis protein D</fullName>
    </alternativeName>
</protein>
<dbReference type="InterPro" id="IPR022479">
    <property type="entry name" value="PqqD_bac"/>
</dbReference>
<comment type="caution">
    <text evidence="5">The sequence shown here is derived from an EMBL/GenBank/DDBJ whole genome shotgun (WGS) entry which is preliminary data.</text>
</comment>
<sequence>MIEINPQLVPMFRRGFRLQWEPTQDCHVILYPEGMAQLNESAAMILQLVDGKISLAAIAAGLNQRFPEAGGVDDDVNEFFAQAYEQKWIIFREPA</sequence>
<dbReference type="NCBIfam" id="TIGR03859">
    <property type="entry name" value="PQQ_PqqD"/>
    <property type="match status" value="1"/>
</dbReference>
<dbReference type="Pfam" id="PF05402">
    <property type="entry name" value="PqqD"/>
    <property type="match status" value="1"/>
</dbReference>
<comment type="similarity">
    <text evidence="4">Belongs to the PqqD family.</text>
</comment>
<dbReference type="NCBIfam" id="NF002535">
    <property type="entry name" value="PRK02079.1"/>
    <property type="match status" value="1"/>
</dbReference>
<name>A0ABS4PFK9_9GAMM</name>
<proteinExistence type="inferred from homology"/>
<dbReference type="Proteomes" id="UP001195624">
    <property type="component" value="Unassembled WGS sequence"/>
</dbReference>
<evidence type="ECO:0000256" key="2">
    <source>
        <dbReference type="ARBA" id="ARBA00011741"/>
    </source>
</evidence>
<keyword evidence="3 4" id="KW-0884">PQQ biosynthesis</keyword>
<dbReference type="InterPro" id="IPR008792">
    <property type="entry name" value="PQQD"/>
</dbReference>
<keyword evidence="6" id="KW-1185">Reference proteome</keyword>